<accession>A0ABD1X800</accession>
<name>A0ABD1X800_9LAMI</name>
<evidence type="ECO:0000259" key="1">
    <source>
        <dbReference type="Pfam" id="PF03732"/>
    </source>
</evidence>
<dbReference type="PANTHER" id="PTHR33223">
    <property type="entry name" value="CCHC-TYPE DOMAIN-CONTAINING PROTEIN"/>
    <property type="match status" value="1"/>
</dbReference>
<comment type="caution">
    <text evidence="2">The sequence shown here is derived from an EMBL/GenBank/DDBJ whole genome shotgun (WGS) entry which is preliminary data.</text>
</comment>
<dbReference type="PANTHER" id="PTHR33223:SF10">
    <property type="entry name" value="AMINOTRANSFERASE-LIKE PLANT MOBILE DOMAIN-CONTAINING PROTEIN"/>
    <property type="match status" value="1"/>
</dbReference>
<keyword evidence="3" id="KW-1185">Reference proteome</keyword>
<dbReference type="Proteomes" id="UP001604277">
    <property type="component" value="Unassembled WGS sequence"/>
</dbReference>
<dbReference type="EMBL" id="JBFOLJ010000001">
    <property type="protein sequence ID" value="KAL2557800.1"/>
    <property type="molecule type" value="Genomic_DNA"/>
</dbReference>
<organism evidence="2 3">
    <name type="scientific">Forsythia ovata</name>
    <dbReference type="NCBI Taxonomy" id="205694"/>
    <lineage>
        <taxon>Eukaryota</taxon>
        <taxon>Viridiplantae</taxon>
        <taxon>Streptophyta</taxon>
        <taxon>Embryophyta</taxon>
        <taxon>Tracheophyta</taxon>
        <taxon>Spermatophyta</taxon>
        <taxon>Magnoliopsida</taxon>
        <taxon>eudicotyledons</taxon>
        <taxon>Gunneridae</taxon>
        <taxon>Pentapetalae</taxon>
        <taxon>asterids</taxon>
        <taxon>lamiids</taxon>
        <taxon>Lamiales</taxon>
        <taxon>Oleaceae</taxon>
        <taxon>Forsythieae</taxon>
        <taxon>Forsythia</taxon>
    </lineage>
</organism>
<dbReference type="InterPro" id="IPR005162">
    <property type="entry name" value="Retrotrans_gag_dom"/>
</dbReference>
<feature type="domain" description="Retrotransposon gag" evidence="1">
    <location>
        <begin position="15"/>
        <end position="97"/>
    </location>
</feature>
<gene>
    <name evidence="2" type="ORF">Fot_02539</name>
</gene>
<dbReference type="Pfam" id="PF03732">
    <property type="entry name" value="Retrotrans_gag"/>
    <property type="match status" value="1"/>
</dbReference>
<protein>
    <recommendedName>
        <fullName evidence="1">Retrotransposon gag domain-containing protein</fullName>
    </recommendedName>
</protein>
<sequence>MGIARATPDHKCKAFLLTLERSAFRWYKKLHPGRIHSWKDLKTTIRNKFVSSSPGQLFLQCLYDLRQGKNESLKIFLACFTEEMHHCKNITETEMFSALK</sequence>
<evidence type="ECO:0000313" key="2">
    <source>
        <dbReference type="EMBL" id="KAL2557800.1"/>
    </source>
</evidence>
<proteinExistence type="predicted"/>
<reference evidence="3" key="1">
    <citation type="submission" date="2024-07" db="EMBL/GenBank/DDBJ databases">
        <title>Two chromosome-level genome assemblies of Korean endemic species Abeliophyllum distichum and Forsythia ovata (Oleaceae).</title>
        <authorList>
            <person name="Jang H."/>
        </authorList>
    </citation>
    <scope>NUCLEOTIDE SEQUENCE [LARGE SCALE GENOMIC DNA]</scope>
</reference>
<dbReference type="AlphaFoldDB" id="A0ABD1X800"/>
<evidence type="ECO:0000313" key="3">
    <source>
        <dbReference type="Proteomes" id="UP001604277"/>
    </source>
</evidence>